<dbReference type="PANTHER" id="PTHR24100:SF151">
    <property type="entry name" value="ICOS LIGAND"/>
    <property type="match status" value="1"/>
</dbReference>
<dbReference type="InterPro" id="IPR003598">
    <property type="entry name" value="Ig_sub2"/>
</dbReference>
<evidence type="ECO:0000256" key="6">
    <source>
        <dbReference type="SAM" id="SignalP"/>
    </source>
</evidence>
<name>A0A6G1Q6U0_CHAAH</name>
<keyword evidence="8" id="KW-0675">Receptor</keyword>
<dbReference type="InterPro" id="IPR007110">
    <property type="entry name" value="Ig-like_dom"/>
</dbReference>
<keyword evidence="3" id="KW-0393">Immunoglobulin domain</keyword>
<evidence type="ECO:0000256" key="4">
    <source>
        <dbReference type="SAM" id="MobiDB-lite"/>
    </source>
</evidence>
<reference evidence="9" key="2">
    <citation type="submission" date="2019-02" db="EMBL/GenBank/DDBJ databases">
        <title>Opniocepnalus argus Var Kimnra genome.</title>
        <authorList>
            <person name="Zhou C."/>
            <person name="Xiao S."/>
        </authorList>
    </citation>
    <scope>NUCLEOTIDE SEQUENCE [LARGE SCALE GENOMIC DNA]</scope>
</reference>
<dbReference type="InterPro" id="IPR013106">
    <property type="entry name" value="Ig_V-set"/>
</dbReference>
<dbReference type="SMART" id="SM00408">
    <property type="entry name" value="IGc2"/>
    <property type="match status" value="2"/>
</dbReference>
<dbReference type="GO" id="GO:0005102">
    <property type="term" value="F:signaling receptor binding"/>
    <property type="evidence" value="ECO:0007669"/>
    <property type="project" value="TreeGrafter"/>
</dbReference>
<evidence type="ECO:0000256" key="2">
    <source>
        <dbReference type="ARBA" id="ARBA00023136"/>
    </source>
</evidence>
<dbReference type="InterPro" id="IPR050504">
    <property type="entry name" value="IgSF_BTN/MOG"/>
</dbReference>
<dbReference type="Pfam" id="PF07686">
    <property type="entry name" value="V-set"/>
    <property type="match status" value="2"/>
</dbReference>
<protein>
    <submittedName>
        <fullName evidence="8">Coxsackievirus and adenovirus receptor-like protein</fullName>
    </submittedName>
</protein>
<keyword evidence="5" id="KW-0812">Transmembrane</keyword>
<dbReference type="GO" id="GO:0001817">
    <property type="term" value="P:regulation of cytokine production"/>
    <property type="evidence" value="ECO:0007669"/>
    <property type="project" value="TreeGrafter"/>
</dbReference>
<feature type="region of interest" description="Disordered" evidence="4">
    <location>
        <begin position="295"/>
        <end position="318"/>
    </location>
</feature>
<dbReference type="InterPro" id="IPR013783">
    <property type="entry name" value="Ig-like_fold"/>
</dbReference>
<dbReference type="Gene3D" id="2.60.40.10">
    <property type="entry name" value="Immunoglobulins"/>
    <property type="match status" value="2"/>
</dbReference>
<dbReference type="EMBL" id="CM015724">
    <property type="protein sequence ID" value="KAF3698232.1"/>
    <property type="molecule type" value="Genomic_DNA"/>
</dbReference>
<evidence type="ECO:0000256" key="3">
    <source>
        <dbReference type="ARBA" id="ARBA00023319"/>
    </source>
</evidence>
<keyword evidence="2 5" id="KW-0472">Membrane</keyword>
<dbReference type="AlphaFoldDB" id="A0A6G1Q6U0"/>
<evidence type="ECO:0000256" key="1">
    <source>
        <dbReference type="ARBA" id="ARBA00004370"/>
    </source>
</evidence>
<dbReference type="SUPFAM" id="SSF48726">
    <property type="entry name" value="Immunoglobulin"/>
    <property type="match status" value="2"/>
</dbReference>
<gene>
    <name evidence="8" type="ORF">EXN66_Car013913</name>
</gene>
<keyword evidence="9" id="KW-1185">Reference proteome</keyword>
<evidence type="ECO:0000313" key="9">
    <source>
        <dbReference type="Proteomes" id="UP000503349"/>
    </source>
</evidence>
<feature type="transmembrane region" description="Helical" evidence="5">
    <location>
        <begin position="264"/>
        <end position="289"/>
    </location>
</feature>
<proteinExistence type="predicted"/>
<dbReference type="GO" id="GO:0050852">
    <property type="term" value="P:T cell receptor signaling pathway"/>
    <property type="evidence" value="ECO:0007669"/>
    <property type="project" value="TreeGrafter"/>
</dbReference>
<comment type="subcellular location">
    <subcellularLocation>
        <location evidence="1">Membrane</location>
    </subcellularLocation>
</comment>
<organism evidence="8 9">
    <name type="scientific">Channa argus</name>
    <name type="common">Northern snakehead</name>
    <name type="synonym">Ophicephalus argus</name>
    <dbReference type="NCBI Taxonomy" id="215402"/>
    <lineage>
        <taxon>Eukaryota</taxon>
        <taxon>Metazoa</taxon>
        <taxon>Chordata</taxon>
        <taxon>Craniata</taxon>
        <taxon>Vertebrata</taxon>
        <taxon>Euteleostomi</taxon>
        <taxon>Actinopterygii</taxon>
        <taxon>Neopterygii</taxon>
        <taxon>Teleostei</taxon>
        <taxon>Neoteleostei</taxon>
        <taxon>Acanthomorphata</taxon>
        <taxon>Anabantaria</taxon>
        <taxon>Anabantiformes</taxon>
        <taxon>Channoidei</taxon>
        <taxon>Channidae</taxon>
        <taxon>Channa</taxon>
    </lineage>
</organism>
<feature type="signal peptide" evidence="6">
    <location>
        <begin position="1"/>
        <end position="30"/>
    </location>
</feature>
<accession>A0A6G1Q6U0</accession>
<dbReference type="Proteomes" id="UP000503349">
    <property type="component" value="Chromosome 13"/>
</dbReference>
<dbReference type="PANTHER" id="PTHR24100">
    <property type="entry name" value="BUTYROPHILIN"/>
    <property type="match status" value="1"/>
</dbReference>
<sequence length="318" mass="35719">MVGARLRRGLLASWTVCFCVLICFPNWSVSEVKTVHTGDAVLLLCQCHRGADIVLVKWIRPDLESEGSVFFFSDNQTYENYQHPSFCGRVELTDSQIKDGDVSVFLDNINIKDTGTYECYVSYKGNSSQLINSVHLKVKDSDHQQITVKSGDDVTLQCLDHRGGDIEKLEWMRLDPEENIFFCINGMCEQNSQVELRDPQMKDGDVSVILKNVNISNSGIYECYVTNNGSKSDVISSIHLTVTDLGGGGGGIWIGEDKDERLRLVVALSVITVILFVVVVYVVVDIMMYKKSKEKIQRRKKQNQPPPADKTADPERQV</sequence>
<feature type="chain" id="PRO_5026192713" evidence="6">
    <location>
        <begin position="31"/>
        <end position="318"/>
    </location>
</feature>
<evidence type="ECO:0000256" key="5">
    <source>
        <dbReference type="SAM" id="Phobius"/>
    </source>
</evidence>
<keyword evidence="6" id="KW-0732">Signal</keyword>
<feature type="domain" description="Ig-like" evidence="7">
    <location>
        <begin position="25"/>
        <end position="137"/>
    </location>
</feature>
<keyword evidence="5" id="KW-1133">Transmembrane helix</keyword>
<reference evidence="8 9" key="1">
    <citation type="submission" date="2019-02" db="EMBL/GenBank/DDBJ databases">
        <title>Opniocepnalus argus genome.</title>
        <authorList>
            <person name="Zhou C."/>
            <person name="Xiao S."/>
        </authorList>
    </citation>
    <scope>NUCLEOTIDE SEQUENCE [LARGE SCALE GENOMIC DNA]</scope>
    <source>
        <strain evidence="8">OARG1902GOOAL</strain>
        <tissue evidence="8">Muscle</tissue>
    </source>
</reference>
<evidence type="ECO:0000313" key="8">
    <source>
        <dbReference type="EMBL" id="KAF3698232.1"/>
    </source>
</evidence>
<feature type="domain" description="Ig-like" evidence="7">
    <location>
        <begin position="148"/>
        <end position="241"/>
    </location>
</feature>
<dbReference type="InterPro" id="IPR003599">
    <property type="entry name" value="Ig_sub"/>
</dbReference>
<dbReference type="InterPro" id="IPR036179">
    <property type="entry name" value="Ig-like_dom_sf"/>
</dbReference>
<dbReference type="SMART" id="SM00409">
    <property type="entry name" value="IG"/>
    <property type="match status" value="2"/>
</dbReference>
<dbReference type="PROSITE" id="PS50835">
    <property type="entry name" value="IG_LIKE"/>
    <property type="match status" value="2"/>
</dbReference>
<dbReference type="GO" id="GO:0009897">
    <property type="term" value="C:external side of plasma membrane"/>
    <property type="evidence" value="ECO:0007669"/>
    <property type="project" value="TreeGrafter"/>
</dbReference>
<evidence type="ECO:0000259" key="7">
    <source>
        <dbReference type="PROSITE" id="PS50835"/>
    </source>
</evidence>